<proteinExistence type="inferred from homology"/>
<dbReference type="GO" id="GO:0000902">
    <property type="term" value="P:cell morphogenesis"/>
    <property type="evidence" value="ECO:0007669"/>
    <property type="project" value="InterPro"/>
</dbReference>
<dbReference type="GO" id="GO:1901891">
    <property type="term" value="P:regulation of cell septum assembly"/>
    <property type="evidence" value="ECO:0007669"/>
    <property type="project" value="InterPro"/>
</dbReference>
<dbReference type="HAMAP" id="MF_00267">
    <property type="entry name" value="MinC"/>
    <property type="match status" value="1"/>
</dbReference>
<dbReference type="PANTHER" id="PTHR34108">
    <property type="entry name" value="SEPTUM SITE-DETERMINING PROTEIN MINC"/>
    <property type="match status" value="1"/>
</dbReference>
<dbReference type="GO" id="GO:0000917">
    <property type="term" value="P:division septum assembly"/>
    <property type="evidence" value="ECO:0007669"/>
    <property type="project" value="UniProtKB-KW"/>
</dbReference>
<dbReference type="SUPFAM" id="SSF63848">
    <property type="entry name" value="Cell-division inhibitor MinC, C-terminal domain"/>
    <property type="match status" value="1"/>
</dbReference>
<organism evidence="6 7">
    <name type="scientific">Defluviitoga tunisiensis</name>
    <dbReference type="NCBI Taxonomy" id="1006576"/>
    <lineage>
        <taxon>Bacteria</taxon>
        <taxon>Thermotogati</taxon>
        <taxon>Thermotogota</taxon>
        <taxon>Thermotogae</taxon>
        <taxon>Petrotogales</taxon>
        <taxon>Petrotogaceae</taxon>
        <taxon>Defluviitoga</taxon>
    </lineage>
</organism>
<evidence type="ECO:0000256" key="2">
    <source>
        <dbReference type="ARBA" id="ARBA00023210"/>
    </source>
</evidence>
<dbReference type="STRING" id="1006576.DTL3_0858"/>
<dbReference type="InterPro" id="IPR005526">
    <property type="entry name" value="Septum_form_inhib_MinC_C"/>
</dbReference>
<sequence length="200" mass="22448">MDELVYAKIIDGEIIFYFAKGHTQKDLFESFKKELVKMKSFFNIGDSFYVYFEDGSQYNLINSIIKFAKNFDLNVAGAYFGKLPEGKVGNKELTLSSTKIYRKHLRSGQVVQNPGDIIIFGNVNQGAEVNAGGSVIIFGKVFGTVRAGITNKKNVFIIAYEMESPLVEIAGIPFYNYEWPKTPISIRVEGDKALVETLEL</sequence>
<comment type="function">
    <text evidence="4">Cell division inhibitor that blocks the formation of polar Z ring septums. Rapidly oscillates between the poles of the cell to destabilize FtsZ filaments that have formed before they mature into polar Z rings. Prevents FtsZ polymerization.</text>
</comment>
<dbReference type="InterPro" id="IPR013033">
    <property type="entry name" value="MinC"/>
</dbReference>
<evidence type="ECO:0000256" key="1">
    <source>
        <dbReference type="ARBA" id="ARBA00022618"/>
    </source>
</evidence>
<name>A0A0C7P1N2_DEFTU</name>
<dbReference type="Gene3D" id="2.160.20.70">
    <property type="match status" value="1"/>
</dbReference>
<accession>A0A0C7P1N2</accession>
<keyword evidence="3 4" id="KW-0131">Cell cycle</keyword>
<dbReference type="OrthoDB" id="37128at2"/>
<evidence type="ECO:0000313" key="6">
    <source>
        <dbReference type="EMBL" id="CEP78165.1"/>
    </source>
</evidence>
<dbReference type="Proteomes" id="UP000032809">
    <property type="component" value="Chromosome I"/>
</dbReference>
<dbReference type="Pfam" id="PF03775">
    <property type="entry name" value="MinC_C"/>
    <property type="match status" value="1"/>
</dbReference>
<dbReference type="PANTHER" id="PTHR34108:SF1">
    <property type="entry name" value="SEPTUM SITE-DETERMINING PROTEIN MINC"/>
    <property type="match status" value="1"/>
</dbReference>
<dbReference type="KEGG" id="dtn:DTL3_0858"/>
<protein>
    <recommendedName>
        <fullName evidence="4">Probable septum site-determining protein MinC</fullName>
    </recommendedName>
</protein>
<dbReference type="EMBL" id="LN824141">
    <property type="protein sequence ID" value="CEP78165.1"/>
    <property type="molecule type" value="Genomic_DNA"/>
</dbReference>
<keyword evidence="2 4" id="KW-0717">Septation</keyword>
<evidence type="ECO:0000259" key="5">
    <source>
        <dbReference type="Pfam" id="PF03775"/>
    </source>
</evidence>
<feature type="domain" description="Septum formation inhibitor MinC C-terminal" evidence="5">
    <location>
        <begin position="100"/>
        <end position="174"/>
    </location>
</feature>
<keyword evidence="1 4" id="KW-0132">Cell division</keyword>
<dbReference type="HOGENOM" id="CLU_048711_2_1_0"/>
<comment type="similarity">
    <text evidence="4">Belongs to the MinC family.</text>
</comment>
<dbReference type="RefSeq" id="WP_045087670.1">
    <property type="nucleotide sequence ID" value="NZ_LN824141.1"/>
</dbReference>
<evidence type="ECO:0000313" key="7">
    <source>
        <dbReference type="Proteomes" id="UP000032809"/>
    </source>
</evidence>
<dbReference type="InterPro" id="IPR036145">
    <property type="entry name" value="MinC_C_sf"/>
</dbReference>
<evidence type="ECO:0000256" key="3">
    <source>
        <dbReference type="ARBA" id="ARBA00023306"/>
    </source>
</evidence>
<dbReference type="InterPro" id="IPR016098">
    <property type="entry name" value="CAP/MinC_C"/>
</dbReference>
<comment type="subunit">
    <text evidence="4">Interacts with MinD and FtsZ.</text>
</comment>
<evidence type="ECO:0000256" key="4">
    <source>
        <dbReference type="HAMAP-Rule" id="MF_00267"/>
    </source>
</evidence>
<keyword evidence="7" id="KW-1185">Reference proteome</keyword>
<gene>
    <name evidence="4 6" type="primary">minC</name>
    <name evidence="6" type="ORF">DTL3_0858</name>
</gene>
<reference evidence="7" key="1">
    <citation type="submission" date="2014-11" db="EMBL/GenBank/DDBJ databases">
        <authorList>
            <person name="Wibberg D."/>
        </authorList>
    </citation>
    <scope>NUCLEOTIDE SEQUENCE [LARGE SCALE GENOMIC DNA]</scope>
    <source>
        <strain evidence="7">L3</strain>
    </source>
</reference>
<dbReference type="AlphaFoldDB" id="A0A0C7P1N2"/>